<dbReference type="InterPro" id="IPR057770">
    <property type="entry name" value="YscD/Y4YQ_C"/>
</dbReference>
<proteinExistence type="predicted"/>
<accession>A0ABT1VVC0</accession>
<evidence type="ECO:0000259" key="3">
    <source>
        <dbReference type="Pfam" id="PF23893"/>
    </source>
</evidence>
<evidence type="ECO:0000313" key="4">
    <source>
        <dbReference type="EMBL" id="MCQ8239623.1"/>
    </source>
</evidence>
<evidence type="ECO:0000256" key="1">
    <source>
        <dbReference type="SAM" id="Phobius"/>
    </source>
</evidence>
<comment type="caution">
    <text evidence="4">The sequence shown here is derived from an EMBL/GenBank/DDBJ whole genome shotgun (WGS) entry which is preliminary data.</text>
</comment>
<evidence type="ECO:0000313" key="5">
    <source>
        <dbReference type="Proteomes" id="UP001524547"/>
    </source>
</evidence>
<dbReference type="Pfam" id="PF23893">
    <property type="entry name" value="Y4YQ_C"/>
    <property type="match status" value="1"/>
</dbReference>
<sequence>MGDTTVLRALSRLMLPDGSALAPGSQFLVNGSTAFTAGETRFLIEVPPSAGAAVTPATGAKTRQRPWLLIATGIAGILTVCLAGSWFAGAFSAGHLVAPHGSAGSAALMASATALPRSPVPNVDRSAAMQELRGRIAAAGLSAVSVASQPDGTVVVGGLLGVGDEPAWTAVRQWFDARYGNALVLVEHFGVPGALPPLKIAAVWSGPHPYVVDDRGNRLHPGAAAEDGWFVDRIDSGHVVMRRGSQAVALRYEP</sequence>
<keyword evidence="5" id="KW-1185">Reference proteome</keyword>
<evidence type="ECO:0000259" key="2">
    <source>
        <dbReference type="Pfam" id="PF21934"/>
    </source>
</evidence>
<gene>
    <name evidence="4" type="ORF">NFI88_02050</name>
</gene>
<dbReference type="RefSeq" id="WP_422918357.1">
    <property type="nucleotide sequence ID" value="NZ_JAMZEJ010000001.1"/>
</dbReference>
<dbReference type="InterPro" id="IPR053946">
    <property type="entry name" value="YscD_ppl_3rd"/>
</dbReference>
<evidence type="ECO:0008006" key="6">
    <source>
        <dbReference type="Google" id="ProtNLM"/>
    </source>
</evidence>
<keyword evidence="1" id="KW-0472">Membrane</keyword>
<dbReference type="Proteomes" id="UP001524547">
    <property type="component" value="Unassembled WGS sequence"/>
</dbReference>
<protein>
    <recommendedName>
        <fullName evidence="6">Yop protein translocation protein D periplasmic domain-containing protein</fullName>
    </recommendedName>
</protein>
<feature type="domain" description="YscD-like Bon-like" evidence="2">
    <location>
        <begin position="128"/>
        <end position="188"/>
    </location>
</feature>
<name>A0ABT1VVC0_9PROT</name>
<feature type="domain" description="YscD/Y4YQ C-terminal" evidence="3">
    <location>
        <begin position="198"/>
        <end position="250"/>
    </location>
</feature>
<keyword evidence="1" id="KW-1133">Transmembrane helix</keyword>
<organism evidence="4 5">
    <name type="scientific">Rhizosaccharibacter radicis</name>
    <dbReference type="NCBI Taxonomy" id="2782605"/>
    <lineage>
        <taxon>Bacteria</taxon>
        <taxon>Pseudomonadati</taxon>
        <taxon>Pseudomonadota</taxon>
        <taxon>Alphaproteobacteria</taxon>
        <taxon>Acetobacterales</taxon>
        <taxon>Acetobacteraceae</taxon>
        <taxon>Rhizosaccharibacter</taxon>
    </lineage>
</organism>
<keyword evidence="1" id="KW-0812">Transmembrane</keyword>
<dbReference type="Pfam" id="PF21934">
    <property type="entry name" value="Yop-YscD_ppl_3rd"/>
    <property type="match status" value="1"/>
</dbReference>
<feature type="transmembrane region" description="Helical" evidence="1">
    <location>
        <begin position="67"/>
        <end position="88"/>
    </location>
</feature>
<reference evidence="4 5" key="1">
    <citation type="submission" date="2022-06" db="EMBL/GenBank/DDBJ databases">
        <title>Rhizosaccharibacter gen. nov. sp. nov. KSS12, endophytic bacteria isolated from sugarcane.</title>
        <authorList>
            <person name="Pitiwittayakul N."/>
        </authorList>
    </citation>
    <scope>NUCLEOTIDE SEQUENCE [LARGE SCALE GENOMIC DNA]</scope>
    <source>
        <strain evidence="4 5">KSS12</strain>
    </source>
</reference>
<dbReference type="EMBL" id="JAMZEJ010000001">
    <property type="protein sequence ID" value="MCQ8239623.1"/>
    <property type="molecule type" value="Genomic_DNA"/>
</dbReference>